<keyword evidence="2" id="KW-1185">Reference proteome</keyword>
<reference evidence="1" key="1">
    <citation type="submission" date="2022-11" db="EMBL/GenBank/DDBJ databases">
        <authorList>
            <person name="Petersen C."/>
        </authorList>
    </citation>
    <scope>NUCLEOTIDE SEQUENCE</scope>
    <source>
        <strain evidence="1">IBT 34128</strain>
    </source>
</reference>
<evidence type="ECO:0000313" key="1">
    <source>
        <dbReference type="EMBL" id="KAJ5092107.1"/>
    </source>
</evidence>
<reference evidence="1" key="2">
    <citation type="journal article" date="2023" name="IMA Fungus">
        <title>Comparative genomic study of the Penicillium genus elucidates a diverse pangenome and 15 lateral gene transfer events.</title>
        <authorList>
            <person name="Petersen C."/>
            <person name="Sorensen T."/>
            <person name="Nielsen M.R."/>
            <person name="Sondergaard T.E."/>
            <person name="Sorensen J.L."/>
            <person name="Fitzpatrick D.A."/>
            <person name="Frisvad J.C."/>
            <person name="Nielsen K.L."/>
        </authorList>
    </citation>
    <scope>NUCLEOTIDE SEQUENCE</scope>
    <source>
        <strain evidence="1">IBT 34128</strain>
    </source>
</reference>
<dbReference type="OrthoDB" id="4232626at2759"/>
<evidence type="ECO:0000313" key="2">
    <source>
        <dbReference type="Proteomes" id="UP001141434"/>
    </source>
</evidence>
<dbReference type="Proteomes" id="UP001141434">
    <property type="component" value="Unassembled WGS sequence"/>
</dbReference>
<accession>A0A9W9F232</accession>
<comment type="caution">
    <text evidence="1">The sequence shown here is derived from an EMBL/GenBank/DDBJ whole genome shotgun (WGS) entry which is preliminary data.</text>
</comment>
<name>A0A9W9F232_9EURO</name>
<proteinExistence type="predicted"/>
<gene>
    <name evidence="1" type="ORF">NUU61_006977</name>
</gene>
<dbReference type="EMBL" id="JAPMSZ010000009">
    <property type="protein sequence ID" value="KAJ5092107.1"/>
    <property type="molecule type" value="Genomic_DNA"/>
</dbReference>
<sequence>MTQSRYYIDDTYRSEGVEPWDETSEYAPTPGYFRSPTTAPLYLVLDYFSYLSGKRWGVYEEEPPSCIHYIIEWRVTINKKIVLKDTEEDLVLALRAYWQRFLQDKQDKVLCRKTSPNGRVRADDTEIVVSVNDRI</sequence>
<dbReference type="RefSeq" id="XP_056510304.1">
    <property type="nucleotide sequence ID" value="XM_056657504.1"/>
</dbReference>
<protein>
    <submittedName>
        <fullName evidence="1">Uncharacterized protein</fullName>
    </submittedName>
</protein>
<dbReference type="AlphaFoldDB" id="A0A9W9F232"/>
<dbReference type="GeneID" id="81396673"/>
<organism evidence="1 2">
    <name type="scientific">Penicillium alfredii</name>
    <dbReference type="NCBI Taxonomy" id="1506179"/>
    <lineage>
        <taxon>Eukaryota</taxon>
        <taxon>Fungi</taxon>
        <taxon>Dikarya</taxon>
        <taxon>Ascomycota</taxon>
        <taxon>Pezizomycotina</taxon>
        <taxon>Eurotiomycetes</taxon>
        <taxon>Eurotiomycetidae</taxon>
        <taxon>Eurotiales</taxon>
        <taxon>Aspergillaceae</taxon>
        <taxon>Penicillium</taxon>
    </lineage>
</organism>